<keyword evidence="2" id="KW-0472">Membrane</keyword>
<dbReference type="Proteomes" id="UP001302222">
    <property type="component" value="Unassembled WGS sequence"/>
</dbReference>
<dbReference type="RefSeq" id="WP_323689130.1">
    <property type="nucleotide sequence ID" value="NZ_JAYGIM010000017.1"/>
</dbReference>
<feature type="transmembrane region" description="Helical" evidence="2">
    <location>
        <begin position="174"/>
        <end position="192"/>
    </location>
</feature>
<proteinExistence type="predicted"/>
<feature type="compositionally biased region" description="Polar residues" evidence="1">
    <location>
        <begin position="229"/>
        <end position="255"/>
    </location>
</feature>
<dbReference type="InterPro" id="IPR036457">
    <property type="entry name" value="PPM-type-like_dom_sf"/>
</dbReference>
<dbReference type="EMBL" id="JAYGIM010000017">
    <property type="protein sequence ID" value="MEA5429004.1"/>
    <property type="molecule type" value="Genomic_DNA"/>
</dbReference>
<accession>A0ABU5SNW5</accession>
<protein>
    <submittedName>
        <fullName evidence="3">Uncharacterized protein</fullName>
    </submittedName>
</protein>
<feature type="region of interest" description="Disordered" evidence="1">
    <location>
        <begin position="229"/>
        <end position="301"/>
    </location>
</feature>
<evidence type="ECO:0000313" key="3">
    <source>
        <dbReference type="EMBL" id="MEA5429004.1"/>
    </source>
</evidence>
<keyword evidence="2" id="KW-0812">Transmembrane</keyword>
<dbReference type="SUPFAM" id="SSF81606">
    <property type="entry name" value="PP2C-like"/>
    <property type="match status" value="1"/>
</dbReference>
<keyword evidence="4" id="KW-1185">Reference proteome</keyword>
<evidence type="ECO:0000256" key="2">
    <source>
        <dbReference type="SAM" id="Phobius"/>
    </source>
</evidence>
<keyword evidence="2" id="KW-1133">Transmembrane helix</keyword>
<sequence length="357" mass="40621">MTNTSELNESDKTYRTLENSILKIQRFTNKLAKKSNPSHELQAFWELGDLSLINWISDTHCYISRKGQKLQFLARPSKLEIISFHLEEGDKLLICGDSLRKKISDNEIDEILQNSSGPKDSCLNLLKIANIDTPYNVYNVHNVVVLEVIDQQKTITPIISDENNPFITKSNDKYLFIPIVLLGIGLLVYSYGRKNTFDISGFFNRQTNQTAVASDSVSSIIKKDSLTPFQSNQATDNSFESNPTEENIESNNSFDEPNAKPITSKVETANADLPSSEPAKTPQKSENKTNNFNVQKEEQNYNALVEQKDKWISIRRDLQDKYNNGDSSVSEQLENSKKVIQRIEQKLQESSRKMNKN</sequence>
<comment type="caution">
    <text evidence="3">The sequence shown here is derived from an EMBL/GenBank/DDBJ whole genome shotgun (WGS) entry which is preliminary data.</text>
</comment>
<gene>
    <name evidence="3" type="ORF">VB798_20615</name>
</gene>
<name>A0ABU5SNW5_9BACT</name>
<feature type="compositionally biased region" description="Polar residues" evidence="1">
    <location>
        <begin position="282"/>
        <end position="294"/>
    </location>
</feature>
<organism evidence="3 4">
    <name type="scientific">Arcicella lustrica</name>
    <dbReference type="NCBI Taxonomy" id="2984196"/>
    <lineage>
        <taxon>Bacteria</taxon>
        <taxon>Pseudomonadati</taxon>
        <taxon>Bacteroidota</taxon>
        <taxon>Cytophagia</taxon>
        <taxon>Cytophagales</taxon>
        <taxon>Flectobacillaceae</taxon>
        <taxon>Arcicella</taxon>
    </lineage>
</organism>
<reference evidence="3 4" key="1">
    <citation type="submission" date="2023-12" db="EMBL/GenBank/DDBJ databases">
        <title>Novel species of the genus Arcicella isolated from rivers.</title>
        <authorList>
            <person name="Lu H."/>
        </authorList>
    </citation>
    <scope>NUCLEOTIDE SEQUENCE [LARGE SCALE GENOMIC DNA]</scope>
    <source>
        <strain evidence="3 4">DC25W</strain>
    </source>
</reference>
<evidence type="ECO:0000256" key="1">
    <source>
        <dbReference type="SAM" id="MobiDB-lite"/>
    </source>
</evidence>
<evidence type="ECO:0000313" key="4">
    <source>
        <dbReference type="Proteomes" id="UP001302222"/>
    </source>
</evidence>